<evidence type="ECO:0000259" key="2">
    <source>
        <dbReference type="Pfam" id="PF05193"/>
    </source>
</evidence>
<dbReference type="Proteomes" id="UP000290253">
    <property type="component" value="Unassembled WGS sequence"/>
</dbReference>
<reference evidence="3 4" key="1">
    <citation type="journal article" date="2016" name="Int. J. Syst. Evol. Microbiol.">
        <title>Acidipila dinghuensis sp. nov., an acidobacterium isolated from forest soil.</title>
        <authorList>
            <person name="Jiang Y.W."/>
            <person name="Wang J."/>
            <person name="Chen M.H."/>
            <person name="Lv Y.Y."/>
            <person name="Qiu L.H."/>
        </authorList>
    </citation>
    <scope>NUCLEOTIDE SEQUENCE [LARGE SCALE GENOMIC DNA]</scope>
    <source>
        <strain evidence="3 4">DHOF10</strain>
    </source>
</reference>
<dbReference type="EMBL" id="SDMK01000001">
    <property type="protein sequence ID" value="RXS98089.1"/>
    <property type="molecule type" value="Genomic_DNA"/>
</dbReference>
<proteinExistence type="predicted"/>
<dbReference type="SUPFAM" id="SSF63411">
    <property type="entry name" value="LuxS/MPP-like metallohydrolase"/>
    <property type="match status" value="2"/>
</dbReference>
<keyword evidence="4" id="KW-1185">Reference proteome</keyword>
<dbReference type="AlphaFoldDB" id="A0A4Q1SKT0"/>
<dbReference type="InterPro" id="IPR050361">
    <property type="entry name" value="MPP/UQCRC_Complex"/>
</dbReference>
<comment type="caution">
    <text evidence="3">The sequence shown here is derived from an EMBL/GenBank/DDBJ whole genome shotgun (WGS) entry which is preliminary data.</text>
</comment>
<feature type="signal peptide" evidence="1">
    <location>
        <begin position="1"/>
        <end position="24"/>
    </location>
</feature>
<evidence type="ECO:0000256" key="1">
    <source>
        <dbReference type="SAM" id="SignalP"/>
    </source>
</evidence>
<evidence type="ECO:0000313" key="3">
    <source>
        <dbReference type="EMBL" id="RXS98089.1"/>
    </source>
</evidence>
<organism evidence="3 4">
    <name type="scientific">Silvibacterium dinghuense</name>
    <dbReference type="NCBI Taxonomy" id="1560006"/>
    <lineage>
        <taxon>Bacteria</taxon>
        <taxon>Pseudomonadati</taxon>
        <taxon>Acidobacteriota</taxon>
        <taxon>Terriglobia</taxon>
        <taxon>Terriglobales</taxon>
        <taxon>Acidobacteriaceae</taxon>
        <taxon>Silvibacterium</taxon>
    </lineage>
</organism>
<dbReference type="Gene3D" id="3.30.830.10">
    <property type="entry name" value="Metalloenzyme, LuxS/M16 peptidase-like"/>
    <property type="match status" value="2"/>
</dbReference>
<gene>
    <name evidence="3" type="ORF">ESZ00_01490</name>
</gene>
<dbReference type="GO" id="GO:0046872">
    <property type="term" value="F:metal ion binding"/>
    <property type="evidence" value="ECO:0007669"/>
    <property type="project" value="InterPro"/>
</dbReference>
<accession>A0A4Q1SKT0</accession>
<dbReference type="PANTHER" id="PTHR11851">
    <property type="entry name" value="METALLOPROTEASE"/>
    <property type="match status" value="1"/>
</dbReference>
<dbReference type="InterPro" id="IPR011249">
    <property type="entry name" value="Metalloenz_LuxS/M16"/>
</dbReference>
<keyword evidence="1" id="KW-0732">Signal</keyword>
<feature type="domain" description="Peptidase M16 C-terminal" evidence="2">
    <location>
        <begin position="222"/>
        <end position="400"/>
    </location>
</feature>
<dbReference type="PANTHER" id="PTHR11851:SF225">
    <property type="entry name" value="NON-PEPTIDASE HOMOLOG YMXG"/>
    <property type="match status" value="1"/>
</dbReference>
<name>A0A4Q1SKT0_9BACT</name>
<feature type="chain" id="PRO_5020929475" evidence="1">
    <location>
        <begin position="25"/>
        <end position="507"/>
    </location>
</feature>
<protein>
    <submittedName>
        <fullName evidence="3">Insulinase family protein</fullName>
    </submittedName>
</protein>
<sequence length="507" mass="55008">MHRFASPLLAATLCTGAGVGAAFAQQTTTVPPDAKAAHQPEPWTQIPIPPLAEFHPQQPKRIELKNGLVILLQEDHELPFIGGTITIRGGSRDVPAAKVGLVGLYGDTWRTSGTTAQDGDKLDDLLEAKAAKVETSGDIDSTGVSWSCLAKDEDQVFGIALDLLEHPAFKADKLTLAKQQAITGIVRRNDEVEEVAQREATKLVFGADSPYARQPEIATVMSVTLDDLKAWHEKTVAPNNIIVSVEGDFDPAEMEHKLRAAFEGMPRGTAWPKPGGEFPGPKPGLYVINKPDVNQSNVWIVGLGTERSNPDFYALAVMNEIFSGGFGSRLFQDVRTRLGLAYSVSGGYGASYDHPGMFYTTAMTKSASTVAATKAMLDQIDKLKTEPFTDAELQSAKDQLLNSFIFRVDSKDKVLTEASTLEFYGYPADFLEKYQKAIEAVTTADLARVAKKYIDPSKLAILVVGNQSEFGTPLSEMNMGQPHPVDITIPMPAAMRQQMEQQQGPGN</sequence>
<evidence type="ECO:0000313" key="4">
    <source>
        <dbReference type="Proteomes" id="UP000290253"/>
    </source>
</evidence>
<dbReference type="Pfam" id="PF05193">
    <property type="entry name" value="Peptidase_M16_C"/>
    <property type="match status" value="1"/>
</dbReference>
<dbReference type="OrthoDB" id="9811314at2"/>
<dbReference type="InterPro" id="IPR007863">
    <property type="entry name" value="Peptidase_M16_C"/>
</dbReference>